<evidence type="ECO:0000313" key="5">
    <source>
        <dbReference type="EMBL" id="AKX59844.1"/>
    </source>
</evidence>
<proteinExistence type="predicted"/>
<dbReference type="InterPro" id="IPR036397">
    <property type="entry name" value="RNaseH_sf"/>
</dbReference>
<reference evidence="5 6" key="1">
    <citation type="journal article" date="2015" name="Genome Announc.">
        <title>Genome Sequences of Oblitimonas alkaliphila gen. nov. sp. nov. (Proposed), a Novel Bacterium of the Pseudomonadaceae Family.</title>
        <authorList>
            <person name="Lauer A.C."/>
            <person name="Nicholson A.C."/>
            <person name="Humrighouse B.W."/>
            <person name="Emery B."/>
            <person name="Drobish A."/>
            <person name="Juieng P."/>
            <person name="Loparev V."/>
            <person name="McQuiston J.R."/>
        </authorList>
    </citation>
    <scope>NUCLEOTIDE SEQUENCE [LARGE SCALE GENOMIC DNA]</scope>
    <source>
        <strain evidence="5 6">E5571</strain>
    </source>
</reference>
<dbReference type="PATRIC" id="fig|1698449.3.peg.1572"/>
<evidence type="ECO:0000256" key="1">
    <source>
        <dbReference type="ARBA" id="ARBA00022722"/>
    </source>
</evidence>
<organism evidence="5 6">
    <name type="scientific">Thiopseudomonas alkaliphila</name>
    <dbReference type="NCBI Taxonomy" id="1697053"/>
    <lineage>
        <taxon>Bacteria</taxon>
        <taxon>Pseudomonadati</taxon>
        <taxon>Pseudomonadota</taxon>
        <taxon>Gammaproteobacteria</taxon>
        <taxon>Pseudomonadales</taxon>
        <taxon>Pseudomonadaceae</taxon>
        <taxon>Thiopseudomonas</taxon>
    </lineage>
</organism>
<evidence type="ECO:0000256" key="3">
    <source>
        <dbReference type="ARBA" id="ARBA00022839"/>
    </source>
</evidence>
<gene>
    <name evidence="5" type="ORF">AKN88_07830</name>
</gene>
<dbReference type="RefSeq" id="WP_053101017.1">
    <property type="nucleotide sequence ID" value="NZ_CP012365.1"/>
</dbReference>
<keyword evidence="2" id="KW-0378">Hydrolase</keyword>
<protein>
    <recommendedName>
        <fullName evidence="4">Exonuclease domain-containing protein</fullName>
    </recommendedName>
</protein>
<name>A0A0K1XF16_9GAMM</name>
<dbReference type="SMART" id="SM00479">
    <property type="entry name" value="EXOIII"/>
    <property type="match status" value="1"/>
</dbReference>
<dbReference type="InterPro" id="IPR013520">
    <property type="entry name" value="Ribonucl_H"/>
</dbReference>
<dbReference type="Pfam" id="PF00929">
    <property type="entry name" value="RNase_T"/>
    <property type="match status" value="1"/>
</dbReference>
<dbReference type="SUPFAM" id="SSF53098">
    <property type="entry name" value="Ribonuclease H-like"/>
    <property type="match status" value="1"/>
</dbReference>
<dbReference type="GO" id="GO:0003676">
    <property type="term" value="F:nucleic acid binding"/>
    <property type="evidence" value="ECO:0007669"/>
    <property type="project" value="InterPro"/>
</dbReference>
<evidence type="ECO:0000313" key="6">
    <source>
        <dbReference type="Proteomes" id="UP000063953"/>
    </source>
</evidence>
<dbReference type="Proteomes" id="UP000063953">
    <property type="component" value="Chromosome"/>
</dbReference>
<feature type="domain" description="Exonuclease" evidence="4">
    <location>
        <begin position="40"/>
        <end position="210"/>
    </location>
</feature>
<dbReference type="GO" id="GO:0006259">
    <property type="term" value="P:DNA metabolic process"/>
    <property type="evidence" value="ECO:0007669"/>
    <property type="project" value="UniProtKB-ARBA"/>
</dbReference>
<dbReference type="AlphaFoldDB" id="A0A0K1XF16"/>
<keyword evidence="3" id="KW-0269">Exonuclease</keyword>
<dbReference type="PANTHER" id="PTHR30231">
    <property type="entry name" value="DNA POLYMERASE III SUBUNIT EPSILON"/>
    <property type="match status" value="1"/>
</dbReference>
<dbReference type="CDD" id="cd06127">
    <property type="entry name" value="DEDDh"/>
    <property type="match status" value="1"/>
</dbReference>
<accession>A0A0K1XF16</accession>
<dbReference type="InterPro" id="IPR012337">
    <property type="entry name" value="RNaseH-like_sf"/>
</dbReference>
<evidence type="ECO:0000256" key="2">
    <source>
        <dbReference type="ARBA" id="ARBA00022801"/>
    </source>
</evidence>
<keyword evidence="1" id="KW-0540">Nuclease</keyword>
<keyword evidence="6" id="KW-1185">Reference proteome</keyword>
<evidence type="ECO:0000259" key="4">
    <source>
        <dbReference type="SMART" id="SM00479"/>
    </source>
</evidence>
<dbReference type="EMBL" id="CP012365">
    <property type="protein sequence ID" value="AKX59844.1"/>
    <property type="molecule type" value="Genomic_DNA"/>
</dbReference>
<sequence>MSWWNPWRKTQVELSLAKQRRVANLTPGKAIDQTPLKRQRWVIVDLEASGLNTLKDCILSIGAVAIEQGGIPLGKQFACTLQRADQQVTESVLIHQLAPSKLAKGIAPATALLRFLEFVGDSPLLAFHADFDQRLLVREAKQLLNYKLEHVFYDLALLAPALSPQLEANPCSLDQCLSHFKLNILQRHNASADALATAELSLILLHLAEQQGIHTLADWDRLYRGLKQRQQQHFSF</sequence>
<dbReference type="STRING" id="1697053.AKN87_10220"/>
<dbReference type="GO" id="GO:0008408">
    <property type="term" value="F:3'-5' exonuclease activity"/>
    <property type="evidence" value="ECO:0007669"/>
    <property type="project" value="TreeGrafter"/>
</dbReference>
<dbReference type="PANTHER" id="PTHR30231:SF4">
    <property type="entry name" value="PROTEIN NEN2"/>
    <property type="match status" value="1"/>
</dbReference>
<dbReference type="Gene3D" id="3.30.420.10">
    <property type="entry name" value="Ribonuclease H-like superfamily/Ribonuclease H"/>
    <property type="match status" value="1"/>
</dbReference>